<dbReference type="Gramene" id="Aco001312.1.mrna1">
    <property type="protein sequence ID" value="Aco001312.1.mrna1.cds1"/>
    <property type="gene ID" value="Aco001312.1.path1"/>
</dbReference>
<dbReference type="RefSeq" id="XP_020082853.1">
    <property type="nucleotide sequence ID" value="XM_020227264.1"/>
</dbReference>
<dbReference type="AlphaFoldDB" id="A0A6P5END4"/>
<keyword evidence="2" id="KW-1185">Reference proteome</keyword>
<feature type="domain" description="EF-hand" evidence="1">
    <location>
        <begin position="1"/>
        <end position="36"/>
    </location>
</feature>
<dbReference type="Proteomes" id="UP000515123">
    <property type="component" value="Linkage group 2"/>
</dbReference>
<reference evidence="3" key="2">
    <citation type="submission" date="2025-08" db="UniProtKB">
        <authorList>
            <consortium name="RefSeq"/>
        </authorList>
    </citation>
    <scope>IDENTIFICATION</scope>
    <source>
        <tissue evidence="3">Leaf</tissue>
    </source>
</reference>
<dbReference type="OrthoDB" id="1914225at2759"/>
<gene>
    <name evidence="3" type="primary">LOC109706450</name>
</gene>
<evidence type="ECO:0000313" key="3">
    <source>
        <dbReference type="RefSeq" id="XP_020082853.1"/>
    </source>
</evidence>
<accession>A0A6P5END4</accession>
<name>A0A6P5END4_ANACO</name>
<organism evidence="2 3">
    <name type="scientific">Ananas comosus</name>
    <name type="common">Pineapple</name>
    <name type="synonym">Ananas ananas</name>
    <dbReference type="NCBI Taxonomy" id="4615"/>
    <lineage>
        <taxon>Eukaryota</taxon>
        <taxon>Viridiplantae</taxon>
        <taxon>Streptophyta</taxon>
        <taxon>Embryophyta</taxon>
        <taxon>Tracheophyta</taxon>
        <taxon>Spermatophyta</taxon>
        <taxon>Magnoliopsida</taxon>
        <taxon>Liliopsida</taxon>
        <taxon>Poales</taxon>
        <taxon>Bromeliaceae</taxon>
        <taxon>Bromelioideae</taxon>
        <taxon>Ananas</taxon>
    </lineage>
</organism>
<reference evidence="2" key="1">
    <citation type="journal article" date="2015" name="Nat. Genet.">
        <title>The pineapple genome and the evolution of CAM photosynthesis.</title>
        <authorList>
            <person name="Ming R."/>
            <person name="VanBuren R."/>
            <person name="Wai C.M."/>
            <person name="Tang H."/>
            <person name="Schatz M.C."/>
            <person name="Bowers J.E."/>
            <person name="Lyons E."/>
            <person name="Wang M.L."/>
            <person name="Chen J."/>
            <person name="Biggers E."/>
            <person name="Zhang J."/>
            <person name="Huang L."/>
            <person name="Zhang L."/>
            <person name="Miao W."/>
            <person name="Zhang J."/>
            <person name="Ye Z."/>
            <person name="Miao C."/>
            <person name="Lin Z."/>
            <person name="Wang H."/>
            <person name="Zhou H."/>
            <person name="Yim W.C."/>
            <person name="Priest H.D."/>
            <person name="Zheng C."/>
            <person name="Woodhouse M."/>
            <person name="Edger P.P."/>
            <person name="Guyot R."/>
            <person name="Guo H.B."/>
            <person name="Guo H."/>
            <person name="Zheng G."/>
            <person name="Singh R."/>
            <person name="Sharma A."/>
            <person name="Min X."/>
            <person name="Zheng Y."/>
            <person name="Lee H."/>
            <person name="Gurtowski J."/>
            <person name="Sedlazeck F.J."/>
            <person name="Harkess A."/>
            <person name="McKain M.R."/>
            <person name="Liao Z."/>
            <person name="Fang J."/>
            <person name="Liu J."/>
            <person name="Zhang X."/>
            <person name="Zhang Q."/>
            <person name="Hu W."/>
            <person name="Qin Y."/>
            <person name="Wang K."/>
            <person name="Chen L.Y."/>
            <person name="Shirley N."/>
            <person name="Lin Y.R."/>
            <person name="Liu L.Y."/>
            <person name="Hernandez A.G."/>
            <person name="Wright C.L."/>
            <person name="Bulone V."/>
            <person name="Tuskan G.A."/>
            <person name="Heath K."/>
            <person name="Zee F."/>
            <person name="Moore P.H."/>
            <person name="Sunkar R."/>
            <person name="Leebens-Mack J.H."/>
            <person name="Mockler T."/>
            <person name="Bennetzen J.L."/>
            <person name="Freeling M."/>
            <person name="Sankoff D."/>
            <person name="Paterson A.H."/>
            <person name="Zhu X."/>
            <person name="Yang X."/>
            <person name="Smith J.A."/>
            <person name="Cushman J.C."/>
            <person name="Paull R.E."/>
            <person name="Yu Q."/>
        </authorList>
    </citation>
    <scope>NUCLEOTIDE SEQUENCE [LARGE SCALE GENOMIC DNA]</scope>
    <source>
        <strain evidence="2">cv. F153</strain>
    </source>
</reference>
<evidence type="ECO:0000313" key="2">
    <source>
        <dbReference type="Proteomes" id="UP000515123"/>
    </source>
</evidence>
<protein>
    <submittedName>
        <fullName evidence="3">Uncharacterized protein LOC109706450</fullName>
    </submittedName>
</protein>
<sequence length="98" mass="11459">MTEGEFREWLRHIDRNKDSRISMKELAAGLKEAGFGFKWWRAWRAMKNVDKDRSGYIDTDSEIRALMEHAMKHWGFVISKAKELQDVDVLISDVGGKM</sequence>
<proteinExistence type="predicted"/>
<dbReference type="GO" id="GO:0005509">
    <property type="term" value="F:calcium ion binding"/>
    <property type="evidence" value="ECO:0007669"/>
    <property type="project" value="InterPro"/>
</dbReference>
<dbReference type="SMART" id="SM00054">
    <property type="entry name" value="EFh"/>
    <property type="match status" value="2"/>
</dbReference>
<dbReference type="SUPFAM" id="SSF47473">
    <property type="entry name" value="EF-hand"/>
    <property type="match status" value="1"/>
</dbReference>
<evidence type="ECO:0000259" key="1">
    <source>
        <dbReference type="PROSITE" id="PS50222"/>
    </source>
</evidence>
<dbReference type="PROSITE" id="PS50222">
    <property type="entry name" value="EF_HAND_2"/>
    <property type="match status" value="1"/>
</dbReference>
<dbReference type="GeneID" id="109706450"/>
<dbReference type="InterPro" id="IPR002048">
    <property type="entry name" value="EF_hand_dom"/>
</dbReference>
<dbReference type="Gene3D" id="1.10.238.10">
    <property type="entry name" value="EF-hand"/>
    <property type="match status" value="1"/>
</dbReference>
<dbReference type="InterPro" id="IPR011992">
    <property type="entry name" value="EF-hand-dom_pair"/>
</dbReference>